<dbReference type="GO" id="GO:0015562">
    <property type="term" value="F:efflux transmembrane transporter activity"/>
    <property type="evidence" value="ECO:0007669"/>
    <property type="project" value="InterPro"/>
</dbReference>
<dbReference type="EMBL" id="CAADFZ010000144">
    <property type="protein sequence ID" value="VFK67473.1"/>
    <property type="molecule type" value="Genomic_DNA"/>
</dbReference>
<sequence length="624" mass="67218">MPILSAFFTGHVGSVTILLASLLALAACNAERYREDADKEVYAVIEAKQKEAGFEPAPLSIDPPERPLRERILARLAEFGAEEDVEKRLSAIMNDGGDKDTGEGGEDLARSRRGQIRGHGPLLHGQSYVVGAGHARDTHDSKNPDPDAPSAIPPTLKLTLPECLGIAAENSREYQTEKETVYLSALALTLERHAFGNRYTGSIEASAGQDSPGQRSGSVGADFGLERVLASGATIVLDIGAALFRVFTGGGSDTTGSLIDLTITQPLLRGAGKSIVQEPLTQAERNVLYAIRSFERAKRELAVDITRDLYRILQSRDKMENARANYKSLVTARERIEALANAGRTPMFQVDQAKQNELRARNGWITKRQSYESSLDRFKLKLGLPVEVEIEADAAELDALTEAGLVHVVPDGLEAQRLALRNRLDLANTRDQVADAERAIKVLEDALGASLSVSLSTSVGNTGNKALKFNIGDGTYLIGVNLGLPLDRKAERNAHRAGLIALDQAARALAEAEDNVKLDVREGLRDLAKIEESHRIQQAALALAERRVESTTLLQQAGRASTRDLLDAQEDLLAAQDAVTTALIDYAVARLELLRDMGLLSVDGEGLRYDAGGGLAGIAMGEGE</sequence>
<feature type="signal peptide" evidence="3">
    <location>
        <begin position="1"/>
        <end position="26"/>
    </location>
</feature>
<protein>
    <submittedName>
        <fullName evidence="4">Outer membrane protein TolC</fullName>
    </submittedName>
</protein>
<proteinExistence type="inferred from homology"/>
<dbReference type="Pfam" id="PF02321">
    <property type="entry name" value="OEP"/>
    <property type="match status" value="1"/>
</dbReference>
<dbReference type="EMBL" id="CAADGD010000147">
    <property type="protein sequence ID" value="VFK72895.1"/>
    <property type="molecule type" value="Genomic_DNA"/>
</dbReference>
<dbReference type="PANTHER" id="PTHR30203">
    <property type="entry name" value="OUTER MEMBRANE CATION EFFLUX PROTEIN"/>
    <property type="match status" value="1"/>
</dbReference>
<dbReference type="InterPro" id="IPR003423">
    <property type="entry name" value="OMP_efflux"/>
</dbReference>
<evidence type="ECO:0000256" key="2">
    <source>
        <dbReference type="SAM" id="MobiDB-lite"/>
    </source>
</evidence>
<accession>A0A451AN50</accession>
<dbReference type="PANTHER" id="PTHR30203:SF33">
    <property type="entry name" value="BLR4455 PROTEIN"/>
    <property type="match status" value="1"/>
</dbReference>
<keyword evidence="3" id="KW-0732">Signal</keyword>
<comment type="similarity">
    <text evidence="1">Belongs to the outer membrane factor (OMF) (TC 1.B.17) family.</text>
</comment>
<feature type="chain" id="PRO_5036113623" evidence="3">
    <location>
        <begin position="27"/>
        <end position="624"/>
    </location>
</feature>
<name>A0A451AN50_9GAMM</name>
<evidence type="ECO:0000313" key="5">
    <source>
        <dbReference type="EMBL" id="VFK72895.1"/>
    </source>
</evidence>
<dbReference type="Gene3D" id="1.20.1600.10">
    <property type="entry name" value="Outer membrane efflux proteins (OEP)"/>
    <property type="match status" value="1"/>
</dbReference>
<dbReference type="AlphaFoldDB" id="A0A451AN50"/>
<dbReference type="SUPFAM" id="SSF56954">
    <property type="entry name" value="Outer membrane efflux proteins (OEP)"/>
    <property type="match status" value="1"/>
</dbReference>
<dbReference type="InterPro" id="IPR010131">
    <property type="entry name" value="MdtP/NodT-like"/>
</dbReference>
<feature type="region of interest" description="Disordered" evidence="2">
    <location>
        <begin position="134"/>
        <end position="154"/>
    </location>
</feature>
<evidence type="ECO:0000256" key="3">
    <source>
        <dbReference type="SAM" id="SignalP"/>
    </source>
</evidence>
<reference evidence="4" key="1">
    <citation type="submission" date="2019-02" db="EMBL/GenBank/DDBJ databases">
        <authorList>
            <person name="Gruber-Vodicka R. H."/>
            <person name="Seah K. B. B."/>
        </authorList>
    </citation>
    <scope>NUCLEOTIDE SEQUENCE</scope>
    <source>
        <strain evidence="5">BECK_BY19</strain>
        <strain evidence="4">BECK_BY8</strain>
    </source>
</reference>
<feature type="compositionally biased region" description="Basic and acidic residues" evidence="2">
    <location>
        <begin position="134"/>
        <end position="145"/>
    </location>
</feature>
<evidence type="ECO:0000256" key="1">
    <source>
        <dbReference type="ARBA" id="ARBA00007613"/>
    </source>
</evidence>
<gene>
    <name evidence="4" type="ORF">BECKUNK1418G_GA0071005_11444</name>
    <name evidence="5" type="ORF">BECKUNK1418H_GA0071006_11478</name>
</gene>
<evidence type="ECO:0000313" key="4">
    <source>
        <dbReference type="EMBL" id="VFK67473.1"/>
    </source>
</evidence>
<organism evidence="4">
    <name type="scientific">Candidatus Kentrum sp. UNK</name>
    <dbReference type="NCBI Taxonomy" id="2126344"/>
    <lineage>
        <taxon>Bacteria</taxon>
        <taxon>Pseudomonadati</taxon>
        <taxon>Pseudomonadota</taxon>
        <taxon>Gammaproteobacteria</taxon>
        <taxon>Candidatus Kentrum</taxon>
    </lineage>
</organism>